<evidence type="ECO:0000256" key="1">
    <source>
        <dbReference type="SAM" id="MobiDB-lite"/>
    </source>
</evidence>
<keyword evidence="3" id="KW-1185">Reference proteome</keyword>
<feature type="region of interest" description="Disordered" evidence="1">
    <location>
        <begin position="1"/>
        <end position="35"/>
    </location>
</feature>
<accession>A0A9Q1L1G3</accession>
<feature type="compositionally biased region" description="Basic and acidic residues" evidence="1">
    <location>
        <begin position="7"/>
        <end position="35"/>
    </location>
</feature>
<reference evidence="3" key="1">
    <citation type="journal article" date="2023" name="Proc. Natl. Acad. Sci. U.S.A.">
        <title>Genomic and structural basis for evolution of tropane alkaloid biosynthesis.</title>
        <authorList>
            <person name="Wanga Y.-J."/>
            <person name="Taina T."/>
            <person name="Yua J.-Y."/>
            <person name="Lia J."/>
            <person name="Xua B."/>
            <person name="Chenc J."/>
            <person name="D'Auriad J.C."/>
            <person name="Huanga J.-P."/>
            <person name="Huanga S.-X."/>
        </authorList>
    </citation>
    <scope>NUCLEOTIDE SEQUENCE [LARGE SCALE GENOMIC DNA]</scope>
    <source>
        <strain evidence="3">cv. KIB-2019</strain>
    </source>
</reference>
<gene>
    <name evidence="2" type="ORF">K7X08_002685</name>
</gene>
<dbReference type="AlphaFoldDB" id="A0A9Q1L1G3"/>
<name>A0A9Q1L1G3_9SOLA</name>
<comment type="caution">
    <text evidence="2">The sequence shown here is derived from an EMBL/GenBank/DDBJ whole genome shotgun (WGS) entry which is preliminary data.</text>
</comment>
<dbReference type="Proteomes" id="UP001152561">
    <property type="component" value="Unassembled WGS sequence"/>
</dbReference>
<proteinExistence type="predicted"/>
<dbReference type="EMBL" id="JAJAGQ010000033">
    <property type="protein sequence ID" value="KAJ8525932.1"/>
    <property type="molecule type" value="Genomic_DNA"/>
</dbReference>
<protein>
    <submittedName>
        <fullName evidence="2">Uncharacterized protein</fullName>
    </submittedName>
</protein>
<evidence type="ECO:0000313" key="3">
    <source>
        <dbReference type="Proteomes" id="UP001152561"/>
    </source>
</evidence>
<sequence>MKWSKKPLLDEPHIKSQRPLRDRHSGNERDKEVAIDDKPLLKPTLRDAILGNETDKEAAIGQTIHRYKANIHFALPFLANEMRQRSAIGQTHNRKANAHCIAIRDNKRDKEAAIGRTIHRISQRPPLHRHTSKANIHFDRRSRNEMEKKCCYWITIYNRKSQRPLRIAILGNESVKEVCYYEPHTESQRPLRDAFLAMKGTKKRLLTNQIVKANTSSHRYLGNEWDKQALLDEPYLKANTTSDAILAMKGQRSRLLDKPYTLKPTPTA</sequence>
<evidence type="ECO:0000313" key="2">
    <source>
        <dbReference type="EMBL" id="KAJ8525932.1"/>
    </source>
</evidence>
<organism evidence="2 3">
    <name type="scientific">Anisodus acutangulus</name>
    <dbReference type="NCBI Taxonomy" id="402998"/>
    <lineage>
        <taxon>Eukaryota</taxon>
        <taxon>Viridiplantae</taxon>
        <taxon>Streptophyta</taxon>
        <taxon>Embryophyta</taxon>
        <taxon>Tracheophyta</taxon>
        <taxon>Spermatophyta</taxon>
        <taxon>Magnoliopsida</taxon>
        <taxon>eudicotyledons</taxon>
        <taxon>Gunneridae</taxon>
        <taxon>Pentapetalae</taxon>
        <taxon>asterids</taxon>
        <taxon>lamiids</taxon>
        <taxon>Solanales</taxon>
        <taxon>Solanaceae</taxon>
        <taxon>Solanoideae</taxon>
        <taxon>Hyoscyameae</taxon>
        <taxon>Anisodus</taxon>
    </lineage>
</organism>